<name>A0ABU9HGY6_9GAMM</name>
<keyword evidence="1" id="KW-0808">Transferase</keyword>
<reference evidence="1 2" key="1">
    <citation type="submission" date="2024-02" db="EMBL/GenBank/DDBJ databases">
        <title>Bacteria isolated from the canopy kelp, Nereocystis luetkeana.</title>
        <authorList>
            <person name="Pfister C.A."/>
            <person name="Younker I.T."/>
            <person name="Light S.H."/>
        </authorList>
    </citation>
    <scope>NUCLEOTIDE SEQUENCE [LARGE SCALE GENOMIC DNA]</scope>
    <source>
        <strain evidence="1 2">TI.2.07</strain>
    </source>
</reference>
<evidence type="ECO:0000313" key="1">
    <source>
        <dbReference type="EMBL" id="MEL0661155.1"/>
    </source>
</evidence>
<gene>
    <name evidence="1" type="ORF">V6255_18835</name>
</gene>
<dbReference type="EMBL" id="JBAKBA010000376">
    <property type="protein sequence ID" value="MEL0661155.1"/>
    <property type="molecule type" value="Genomic_DNA"/>
</dbReference>
<protein>
    <submittedName>
        <fullName evidence="1">Sensor histidine kinase</fullName>
    </submittedName>
</protein>
<comment type="caution">
    <text evidence="1">The sequence shown here is derived from an EMBL/GenBank/DDBJ whole genome shotgun (WGS) entry which is preliminary data.</text>
</comment>
<feature type="non-terminal residue" evidence="1">
    <location>
        <position position="71"/>
    </location>
</feature>
<keyword evidence="2" id="KW-1185">Reference proteome</keyword>
<accession>A0ABU9HGY6</accession>
<evidence type="ECO:0000313" key="2">
    <source>
        <dbReference type="Proteomes" id="UP001366060"/>
    </source>
</evidence>
<sequence>DFINLKISLPIYGDDPRDINELKLFSASPIYNDENLQGYVYVIIGGETYDSIFEAVLSDQHLWQSLVFLLG</sequence>
<organism evidence="1 2">
    <name type="scientific">Psychromonas arctica</name>
    <dbReference type="NCBI Taxonomy" id="168275"/>
    <lineage>
        <taxon>Bacteria</taxon>
        <taxon>Pseudomonadati</taxon>
        <taxon>Pseudomonadota</taxon>
        <taxon>Gammaproteobacteria</taxon>
        <taxon>Alteromonadales</taxon>
        <taxon>Psychromonadaceae</taxon>
        <taxon>Psychromonas</taxon>
    </lineage>
</organism>
<proteinExistence type="predicted"/>
<dbReference type="GO" id="GO:0016301">
    <property type="term" value="F:kinase activity"/>
    <property type="evidence" value="ECO:0007669"/>
    <property type="project" value="UniProtKB-KW"/>
</dbReference>
<keyword evidence="1" id="KW-0418">Kinase</keyword>
<dbReference type="Proteomes" id="UP001366060">
    <property type="component" value="Unassembled WGS sequence"/>
</dbReference>
<feature type="non-terminal residue" evidence="1">
    <location>
        <position position="1"/>
    </location>
</feature>